<protein>
    <submittedName>
        <fullName evidence="2">Nitrous-oxide metabolic protein NosY</fullName>
    </submittedName>
</protein>
<feature type="transmembrane region" description="Helical" evidence="1">
    <location>
        <begin position="87"/>
        <end position="111"/>
    </location>
</feature>
<dbReference type="PaxDb" id="123214-PERMA_1262"/>
<dbReference type="KEGG" id="pmx:PERMA_1262"/>
<feature type="transmembrane region" description="Helical" evidence="1">
    <location>
        <begin position="201"/>
        <end position="223"/>
    </location>
</feature>
<organism evidence="2 3">
    <name type="scientific">Persephonella marina (strain DSM 14350 / EX-H1)</name>
    <dbReference type="NCBI Taxonomy" id="123214"/>
    <lineage>
        <taxon>Bacteria</taxon>
        <taxon>Pseudomonadati</taxon>
        <taxon>Aquificota</taxon>
        <taxon>Aquificia</taxon>
        <taxon>Aquificales</taxon>
        <taxon>Hydrogenothermaceae</taxon>
        <taxon>Persephonella</taxon>
    </lineage>
</organism>
<dbReference type="GO" id="GO:0005886">
    <property type="term" value="C:plasma membrane"/>
    <property type="evidence" value="ECO:0007669"/>
    <property type="project" value="UniProtKB-SubCell"/>
</dbReference>
<name>C0QQT9_PERMH</name>
<evidence type="ECO:0000313" key="3">
    <source>
        <dbReference type="Proteomes" id="UP000001366"/>
    </source>
</evidence>
<dbReference type="eggNOG" id="COG1277">
    <property type="taxonomic scope" value="Bacteria"/>
</dbReference>
<evidence type="ECO:0000313" key="2">
    <source>
        <dbReference type="EMBL" id="ACO04926.1"/>
    </source>
</evidence>
<sequence>MFKLLKYEFYNMYRNKWIIFYFFFFLLITTVLFYFTKDSVKVCATLLNLTLLVIPLISLILGTIFLYDSRAFIELLLSQPINRRSIYVSKFIGIAFSLSFSFAVGVTFPILFFFREITIDYSLYLSVVTSGIMMTFIFLSIAFLIGTVFEDKVKGFGASILTWLYVTLVYDGIILFIIIYFQEYPLEKPVLFLSLINPVDLARIFVVLQLDISALLGYTGIIFKRFFETQLGMVVSLLSMLLWVIVPFLIGLKIFNKKDF</sequence>
<proteinExistence type="predicted"/>
<keyword evidence="1" id="KW-1133">Transmembrane helix</keyword>
<keyword evidence="3" id="KW-1185">Reference proteome</keyword>
<feature type="transmembrane region" description="Helical" evidence="1">
    <location>
        <begin position="47"/>
        <end position="67"/>
    </location>
</feature>
<feature type="transmembrane region" description="Helical" evidence="1">
    <location>
        <begin position="161"/>
        <end position="181"/>
    </location>
</feature>
<keyword evidence="1" id="KW-0812">Transmembrane</keyword>
<feature type="transmembrane region" description="Helical" evidence="1">
    <location>
        <begin position="18"/>
        <end position="35"/>
    </location>
</feature>
<dbReference type="RefSeq" id="WP_015899030.1">
    <property type="nucleotide sequence ID" value="NC_012440.1"/>
</dbReference>
<dbReference type="Proteomes" id="UP000001366">
    <property type="component" value="Chromosome"/>
</dbReference>
<dbReference type="STRING" id="123214.PERMA_1262"/>
<dbReference type="OrthoDB" id="12311at2"/>
<dbReference type="Pfam" id="PF12679">
    <property type="entry name" value="ABC2_membrane_2"/>
    <property type="match status" value="1"/>
</dbReference>
<dbReference type="EMBL" id="CP001230">
    <property type="protein sequence ID" value="ACO04926.1"/>
    <property type="molecule type" value="Genomic_DNA"/>
</dbReference>
<reference evidence="2 3" key="1">
    <citation type="journal article" date="2009" name="J. Bacteriol.">
        <title>Complete and draft genome sequences of six members of the Aquificales.</title>
        <authorList>
            <person name="Reysenbach A.L."/>
            <person name="Hamamura N."/>
            <person name="Podar M."/>
            <person name="Griffiths E."/>
            <person name="Ferreira S."/>
            <person name="Hochstein R."/>
            <person name="Heidelberg J."/>
            <person name="Johnson J."/>
            <person name="Mead D."/>
            <person name="Pohorille A."/>
            <person name="Sarmiento M."/>
            <person name="Schweighofer K."/>
            <person name="Seshadri R."/>
            <person name="Voytek M.A."/>
        </authorList>
    </citation>
    <scope>NUCLEOTIDE SEQUENCE [LARGE SCALE GENOMIC DNA]</scope>
    <source>
        <strain evidence="3">DSM 14350 / EX-H1</strain>
    </source>
</reference>
<dbReference type="HOGENOM" id="CLU_071765_2_0_0"/>
<feature type="transmembrane region" description="Helical" evidence="1">
    <location>
        <begin position="123"/>
        <end position="149"/>
    </location>
</feature>
<dbReference type="GO" id="GO:0140359">
    <property type="term" value="F:ABC-type transporter activity"/>
    <property type="evidence" value="ECO:0007669"/>
    <property type="project" value="InterPro"/>
</dbReference>
<keyword evidence="1" id="KW-0472">Membrane</keyword>
<evidence type="ECO:0000256" key="1">
    <source>
        <dbReference type="SAM" id="Phobius"/>
    </source>
</evidence>
<dbReference type="AlphaFoldDB" id="C0QQT9"/>
<accession>C0QQT9</accession>
<gene>
    <name evidence="2" type="ordered locus">PERMA_1262</name>
</gene>
<feature type="transmembrane region" description="Helical" evidence="1">
    <location>
        <begin position="235"/>
        <end position="255"/>
    </location>
</feature>